<proteinExistence type="predicted"/>
<dbReference type="Pfam" id="PF01476">
    <property type="entry name" value="LysM"/>
    <property type="match status" value="2"/>
</dbReference>
<dbReference type="Proteomes" id="UP001198220">
    <property type="component" value="Unassembled WGS sequence"/>
</dbReference>
<dbReference type="SMART" id="SM00257">
    <property type="entry name" value="LysM"/>
    <property type="match status" value="2"/>
</dbReference>
<dbReference type="Pfam" id="PF05257">
    <property type="entry name" value="CHAP"/>
    <property type="match status" value="1"/>
</dbReference>
<dbReference type="InterPro" id="IPR036779">
    <property type="entry name" value="LysM_dom_sf"/>
</dbReference>
<dbReference type="PROSITE" id="PS51782">
    <property type="entry name" value="LYSM"/>
    <property type="match status" value="2"/>
</dbReference>
<evidence type="ECO:0000256" key="1">
    <source>
        <dbReference type="ARBA" id="ARBA00022729"/>
    </source>
</evidence>
<dbReference type="InterPro" id="IPR038765">
    <property type="entry name" value="Papain-like_cys_pep_sf"/>
</dbReference>
<dbReference type="AlphaFoldDB" id="A0AAE3A9F1"/>
<name>A0AAE3A9F1_9FIRM</name>
<dbReference type="PANTHER" id="PTHR33734">
    <property type="entry name" value="LYSM DOMAIN-CONTAINING GPI-ANCHORED PROTEIN 2"/>
    <property type="match status" value="1"/>
</dbReference>
<keyword evidence="2" id="KW-0378">Hydrolase</keyword>
<accession>A0AAE3A9F1</accession>
<dbReference type="InterPro" id="IPR018392">
    <property type="entry name" value="LysM"/>
</dbReference>
<keyword evidence="7" id="KW-1185">Reference proteome</keyword>
<keyword evidence="3" id="KW-0961">Cell wall biogenesis/degradation</keyword>
<sequence>MGLIGEATPEKIWNFLKSKGLSSCGAAGLMGNLYAESGLNPQNLQNSYEKKLGHTDASYTVAVDNGSYGNFARDGAGYGLAQWTYHTRKAALLEYAKAAGKSIGDLETQLGFLMKELTEGYKATLSVLKSAQTVIAASNAVLTQFERPADQSDTVKTKRAGYGQKYYDQYAAGAVSNKKNGGTSNMNVSEVRKKFAARAAAYVGVKEGTAAHHAIIDAYNNHKPLAQGYKVTYSDAWCATFGSKIAIEAGYTDIIPTECSCDRQIKLWQQMGRWCENDAKVPEPGDYIYYDWDDNGAGDCTGSSDHVGVVESCNGNTITVVEGNKSNAVGRRALEVNGRYIRGYGVPDFSKKATSEPAKPAAPAQPAQGTAGEQVYTVQRGDTLSGIAAKYGTTYQKLASYNGIANPNVISVGQKIKIPGNGVHTYTVKNGDSLWAIAAKQLGDGSRYNEIKTMNGLTSNTIYAGQTLKLPA</sequence>
<dbReference type="PANTHER" id="PTHR33734:SF22">
    <property type="entry name" value="MEMBRANE-BOUND LYTIC MUREIN TRANSGLYCOSYLASE D"/>
    <property type="match status" value="1"/>
</dbReference>
<dbReference type="GO" id="GO:0016787">
    <property type="term" value="F:hydrolase activity"/>
    <property type="evidence" value="ECO:0007669"/>
    <property type="project" value="UniProtKB-KW"/>
</dbReference>
<keyword evidence="1" id="KW-0732">Signal</keyword>
<feature type="domain" description="LysM" evidence="5">
    <location>
        <begin position="424"/>
        <end position="470"/>
    </location>
</feature>
<dbReference type="CDD" id="cd00118">
    <property type="entry name" value="LysM"/>
    <property type="match status" value="2"/>
</dbReference>
<dbReference type="Pfam" id="PF18013">
    <property type="entry name" value="Phage_lysozyme2"/>
    <property type="match status" value="1"/>
</dbReference>
<dbReference type="Gene3D" id="1.10.530.10">
    <property type="match status" value="1"/>
</dbReference>
<dbReference type="SUPFAM" id="SSF54106">
    <property type="entry name" value="LysM domain"/>
    <property type="match status" value="2"/>
</dbReference>
<feature type="compositionally biased region" description="Low complexity" evidence="4">
    <location>
        <begin position="357"/>
        <end position="368"/>
    </location>
</feature>
<dbReference type="SUPFAM" id="SSF54001">
    <property type="entry name" value="Cysteine proteinases"/>
    <property type="match status" value="1"/>
</dbReference>
<dbReference type="GO" id="GO:0071555">
    <property type="term" value="P:cell wall organization"/>
    <property type="evidence" value="ECO:0007669"/>
    <property type="project" value="UniProtKB-KW"/>
</dbReference>
<evidence type="ECO:0000256" key="2">
    <source>
        <dbReference type="ARBA" id="ARBA00022801"/>
    </source>
</evidence>
<feature type="domain" description="LysM" evidence="5">
    <location>
        <begin position="374"/>
        <end position="418"/>
    </location>
</feature>
<evidence type="ECO:0000313" key="7">
    <source>
        <dbReference type="Proteomes" id="UP001198220"/>
    </source>
</evidence>
<dbReference type="GO" id="GO:0008932">
    <property type="term" value="F:lytic endotransglycosylase activity"/>
    <property type="evidence" value="ECO:0007669"/>
    <property type="project" value="TreeGrafter"/>
</dbReference>
<comment type="caution">
    <text evidence="6">The sequence shown here is derived from an EMBL/GenBank/DDBJ whole genome shotgun (WGS) entry which is preliminary data.</text>
</comment>
<feature type="region of interest" description="Disordered" evidence="4">
    <location>
        <begin position="351"/>
        <end position="372"/>
    </location>
</feature>
<evidence type="ECO:0000259" key="5">
    <source>
        <dbReference type="PROSITE" id="PS51782"/>
    </source>
</evidence>
<dbReference type="InterPro" id="IPR007921">
    <property type="entry name" value="CHAP_dom"/>
</dbReference>
<dbReference type="EMBL" id="JAJEPS010000012">
    <property type="protein sequence ID" value="MCC2126853.1"/>
    <property type="molecule type" value="Genomic_DNA"/>
</dbReference>
<dbReference type="Gene3D" id="3.10.350.10">
    <property type="entry name" value="LysM domain"/>
    <property type="match status" value="2"/>
</dbReference>
<gene>
    <name evidence="6" type="ORF">LKD36_11810</name>
</gene>
<evidence type="ECO:0000256" key="3">
    <source>
        <dbReference type="ARBA" id="ARBA00023316"/>
    </source>
</evidence>
<dbReference type="RefSeq" id="WP_308459716.1">
    <property type="nucleotide sequence ID" value="NZ_JAJEPS010000012.1"/>
</dbReference>
<organism evidence="6 7">
    <name type="scientific">Hominiventricola filiformis</name>
    <dbReference type="NCBI Taxonomy" id="2885352"/>
    <lineage>
        <taxon>Bacteria</taxon>
        <taxon>Bacillati</taxon>
        <taxon>Bacillota</taxon>
        <taxon>Clostridia</taxon>
        <taxon>Lachnospirales</taxon>
        <taxon>Lachnospiraceae</taxon>
        <taxon>Hominiventricola</taxon>
    </lineage>
</organism>
<evidence type="ECO:0000313" key="6">
    <source>
        <dbReference type="EMBL" id="MCC2126853.1"/>
    </source>
</evidence>
<protein>
    <submittedName>
        <fullName evidence="6">LysM peptidoglycan-binding domain-containing protein</fullName>
    </submittedName>
</protein>
<dbReference type="InterPro" id="IPR041219">
    <property type="entry name" value="Phage_lysozyme2"/>
</dbReference>
<reference evidence="6 7" key="1">
    <citation type="submission" date="2021-10" db="EMBL/GenBank/DDBJ databases">
        <title>Anaerobic single-cell dispensing facilitates the cultivation of human gut bacteria.</title>
        <authorList>
            <person name="Afrizal A."/>
        </authorList>
    </citation>
    <scope>NUCLEOTIDE SEQUENCE [LARGE SCALE GENOMIC DNA]</scope>
    <source>
        <strain evidence="6 7">CLA-AA-H276</strain>
    </source>
</reference>
<evidence type="ECO:0000256" key="4">
    <source>
        <dbReference type="SAM" id="MobiDB-lite"/>
    </source>
</evidence>